<evidence type="ECO:0000313" key="3">
    <source>
        <dbReference type="Proteomes" id="UP000682733"/>
    </source>
</evidence>
<protein>
    <recommendedName>
        <fullName evidence="4">Raw</fullName>
    </recommendedName>
</protein>
<evidence type="ECO:0000313" key="2">
    <source>
        <dbReference type="EMBL" id="CAF3688295.1"/>
    </source>
</evidence>
<dbReference type="PANTHER" id="PTHR36300">
    <property type="entry name" value="RAW, ISOFORM A"/>
    <property type="match status" value="1"/>
</dbReference>
<sequence>MECDDSFQYLQLLILQKLYSDEYSFHGLTSPQHTNSERKHNCLYQVFLGGSCNPTTWRHDQAIPYFQSRCVSYFNPQVSQWTEDLVEIEHQAKELAPLLFFVIDQDTRALSSIIEVSYLAAKGRNLIVVMNDLNRQHAKFLKSYEETKQQQQMDDDFDNVYQARKTLKILLKSINIPIFDSVSVALEYAAFLLDITNRTSSEINENNNNEKRTIRDSVFDNEQCESRSYSSNPYGTSNSQNTSLSSPVVIRQSLSNKTIYQSNDEFYEYVEKKLESKNDLPLPNRRNSSAEISLPQSLYSKHQQVRLSITSCPFPQSTAKRPLRLSNNESLFIRSFLFNSYLKEHVFHKPKLCSTQISTCDSAIGDDSDSLLSRTLSSSSSLFSSSSDFYDVMDEQQNDEQIQQQLSVNLTDIPIVSTIVSKFSPYIPFIRTNDISTQSLSKILKLPFRFLRNIFQPSVISSIENESDEVQEKPITSISFPSLSSSYFDIYYAGDNTWYDNCVSPLLEKNNITCLKQMCSQLFSNVYDIHARKQCRLIYYVITNSERLSNVCTELAFLIGEHKAHIVICLQYMDEEFNNQNNADICDINRSRKYLEDLARKENITLYQSLDLSLQHVIIYLNKNKHFS</sequence>
<dbReference type="PANTHER" id="PTHR36300:SF1">
    <property type="entry name" value="RAW, ISOFORM A"/>
    <property type="match status" value="1"/>
</dbReference>
<gene>
    <name evidence="1" type="ORF">OVA965_LOCUS10020</name>
    <name evidence="2" type="ORF">TMI583_LOCUS10016</name>
</gene>
<accession>A0A8S2I3I5</accession>
<dbReference type="InterPro" id="IPR039470">
    <property type="entry name" value="Nuc_deoxyri_tr2"/>
</dbReference>
<dbReference type="AlphaFoldDB" id="A0A8S2I3I5"/>
<dbReference type="EMBL" id="CAJOBA010003640">
    <property type="protein sequence ID" value="CAF3688295.1"/>
    <property type="molecule type" value="Genomic_DNA"/>
</dbReference>
<name>A0A8S2I3I5_9BILA</name>
<organism evidence="2 3">
    <name type="scientific">Didymodactylos carnosus</name>
    <dbReference type="NCBI Taxonomy" id="1234261"/>
    <lineage>
        <taxon>Eukaryota</taxon>
        <taxon>Metazoa</taxon>
        <taxon>Spiralia</taxon>
        <taxon>Gnathifera</taxon>
        <taxon>Rotifera</taxon>
        <taxon>Eurotatoria</taxon>
        <taxon>Bdelloidea</taxon>
        <taxon>Philodinida</taxon>
        <taxon>Philodinidae</taxon>
        <taxon>Didymodactylos</taxon>
    </lineage>
</organism>
<evidence type="ECO:0000313" key="1">
    <source>
        <dbReference type="EMBL" id="CAF0908969.1"/>
    </source>
</evidence>
<dbReference type="Pfam" id="PF15891">
    <property type="entry name" value="Nuc_deoxyri_tr2"/>
    <property type="match status" value="1"/>
</dbReference>
<dbReference type="Gene3D" id="3.40.50.450">
    <property type="match status" value="1"/>
</dbReference>
<comment type="caution">
    <text evidence="2">The sequence shown here is derived from an EMBL/GenBank/DDBJ whole genome shotgun (WGS) entry which is preliminary data.</text>
</comment>
<dbReference type="GO" id="GO:0005886">
    <property type="term" value="C:plasma membrane"/>
    <property type="evidence" value="ECO:0007669"/>
    <property type="project" value="TreeGrafter"/>
</dbReference>
<dbReference type="Proteomes" id="UP000682733">
    <property type="component" value="Unassembled WGS sequence"/>
</dbReference>
<proteinExistence type="predicted"/>
<evidence type="ECO:0008006" key="4">
    <source>
        <dbReference type="Google" id="ProtNLM"/>
    </source>
</evidence>
<dbReference type="Proteomes" id="UP000677228">
    <property type="component" value="Unassembled WGS sequence"/>
</dbReference>
<dbReference type="EMBL" id="CAJNOK010003639">
    <property type="protein sequence ID" value="CAF0908969.1"/>
    <property type="molecule type" value="Genomic_DNA"/>
</dbReference>
<reference evidence="2" key="1">
    <citation type="submission" date="2021-02" db="EMBL/GenBank/DDBJ databases">
        <authorList>
            <person name="Nowell W R."/>
        </authorList>
    </citation>
    <scope>NUCLEOTIDE SEQUENCE</scope>
</reference>